<accession>A0ACB7SJ91</accession>
<evidence type="ECO:0000313" key="2">
    <source>
        <dbReference type="Proteomes" id="UP000821845"/>
    </source>
</evidence>
<reference evidence="1" key="1">
    <citation type="submission" date="2020-05" db="EMBL/GenBank/DDBJ databases">
        <title>Large-scale comparative analyses of tick genomes elucidate their genetic diversity and vector capacities.</title>
        <authorList>
            <person name="Jia N."/>
            <person name="Wang J."/>
            <person name="Shi W."/>
            <person name="Du L."/>
            <person name="Sun Y."/>
            <person name="Zhan W."/>
            <person name="Jiang J."/>
            <person name="Wang Q."/>
            <person name="Zhang B."/>
            <person name="Ji P."/>
            <person name="Sakyi L.B."/>
            <person name="Cui X."/>
            <person name="Yuan T."/>
            <person name="Jiang B."/>
            <person name="Yang W."/>
            <person name="Lam T.T.-Y."/>
            <person name="Chang Q."/>
            <person name="Ding S."/>
            <person name="Wang X."/>
            <person name="Zhu J."/>
            <person name="Ruan X."/>
            <person name="Zhao L."/>
            <person name="Wei J."/>
            <person name="Que T."/>
            <person name="Du C."/>
            <person name="Cheng J."/>
            <person name="Dai P."/>
            <person name="Han X."/>
            <person name="Huang E."/>
            <person name="Gao Y."/>
            <person name="Liu J."/>
            <person name="Shao H."/>
            <person name="Ye R."/>
            <person name="Li L."/>
            <person name="Wei W."/>
            <person name="Wang X."/>
            <person name="Wang C."/>
            <person name="Yang T."/>
            <person name="Huo Q."/>
            <person name="Li W."/>
            <person name="Guo W."/>
            <person name="Chen H."/>
            <person name="Zhou L."/>
            <person name="Ni X."/>
            <person name="Tian J."/>
            <person name="Zhou Y."/>
            <person name="Sheng Y."/>
            <person name="Liu T."/>
            <person name="Pan Y."/>
            <person name="Xia L."/>
            <person name="Li J."/>
            <person name="Zhao F."/>
            <person name="Cao W."/>
        </authorList>
    </citation>
    <scope>NUCLEOTIDE SEQUENCE</scope>
    <source>
        <strain evidence="1">Hyas-2018</strain>
    </source>
</reference>
<dbReference type="Proteomes" id="UP000821845">
    <property type="component" value="Chromosome 4"/>
</dbReference>
<name>A0ACB7SJ91_HYAAI</name>
<comment type="caution">
    <text evidence="1">The sequence shown here is derived from an EMBL/GenBank/DDBJ whole genome shotgun (WGS) entry which is preliminary data.</text>
</comment>
<protein>
    <submittedName>
        <fullName evidence="1">Uncharacterized protein</fullName>
    </submittedName>
</protein>
<keyword evidence="2" id="KW-1185">Reference proteome</keyword>
<dbReference type="EMBL" id="CM023484">
    <property type="protein sequence ID" value="KAH6933217.1"/>
    <property type="molecule type" value="Genomic_DNA"/>
</dbReference>
<proteinExistence type="predicted"/>
<evidence type="ECO:0000313" key="1">
    <source>
        <dbReference type="EMBL" id="KAH6933217.1"/>
    </source>
</evidence>
<sequence length="407" mass="45459">MGKHATARRIFRQQWLEDPKLKDWIAPAESGQAFARCKVCSCEVRAHYADLTKHAETRKHRKRVAPSDQHRLQDVLAPALAFDEEQKRCALKIALFTACHMPIRCVDELSDLLKGELKFDLVMHRTKCTALITGVLAPYFAEYLRKDISKKPYSLLVDESTDVSVRKLRVNKLFQGDVDPLGVFEELQKLYKRLVARILKPSVLRQHDDVNICDLDLMNLKSIFLGLDDVDFGGSFTDHLSNIRLTIEEQHSLKRRCFAFLKACASDLQKRLPNATSLVRKLRAISPSSVLGPNAMNALRTLPKDLFGCPDHRIEEQVRHLRQVEVVNADMPAVEFWIKIYTYRDASGRLPRVRQGLWTAWVRGGIRGGIGGGDVCGRIAAGNMNAGDAGRAAAAAHVSGAATGGQG</sequence>
<organism evidence="1 2">
    <name type="scientific">Hyalomma asiaticum</name>
    <name type="common">Tick</name>
    <dbReference type="NCBI Taxonomy" id="266040"/>
    <lineage>
        <taxon>Eukaryota</taxon>
        <taxon>Metazoa</taxon>
        <taxon>Ecdysozoa</taxon>
        <taxon>Arthropoda</taxon>
        <taxon>Chelicerata</taxon>
        <taxon>Arachnida</taxon>
        <taxon>Acari</taxon>
        <taxon>Parasitiformes</taxon>
        <taxon>Ixodida</taxon>
        <taxon>Ixodoidea</taxon>
        <taxon>Ixodidae</taxon>
        <taxon>Hyalomminae</taxon>
        <taxon>Hyalomma</taxon>
    </lineage>
</organism>
<gene>
    <name evidence="1" type="ORF">HPB50_013546</name>
</gene>